<feature type="signal peptide" evidence="1">
    <location>
        <begin position="1"/>
        <end position="21"/>
    </location>
</feature>
<dbReference type="SUPFAM" id="SSF82171">
    <property type="entry name" value="DPP6 N-terminal domain-like"/>
    <property type="match status" value="1"/>
</dbReference>
<organism evidence="2 3">
    <name type="scientific">Phytomonospora endophytica</name>
    <dbReference type="NCBI Taxonomy" id="714109"/>
    <lineage>
        <taxon>Bacteria</taxon>
        <taxon>Bacillati</taxon>
        <taxon>Actinomycetota</taxon>
        <taxon>Actinomycetes</taxon>
        <taxon>Micromonosporales</taxon>
        <taxon>Micromonosporaceae</taxon>
        <taxon>Phytomonospora</taxon>
    </lineage>
</organism>
<gene>
    <name evidence="2" type="ORF">HNR73_005459</name>
</gene>
<dbReference type="PROSITE" id="PS51257">
    <property type="entry name" value="PROKAR_LIPOPROTEIN"/>
    <property type="match status" value="1"/>
</dbReference>
<evidence type="ECO:0008006" key="4">
    <source>
        <dbReference type="Google" id="ProtNLM"/>
    </source>
</evidence>
<reference evidence="2 3" key="1">
    <citation type="submission" date="2020-08" db="EMBL/GenBank/DDBJ databases">
        <title>Genomic Encyclopedia of Type Strains, Phase IV (KMG-IV): sequencing the most valuable type-strain genomes for metagenomic binning, comparative biology and taxonomic classification.</title>
        <authorList>
            <person name="Goeker M."/>
        </authorList>
    </citation>
    <scope>NUCLEOTIDE SEQUENCE [LARGE SCALE GENOMIC DNA]</scope>
    <source>
        <strain evidence="2 3">YIM 65646</strain>
    </source>
</reference>
<evidence type="ECO:0000313" key="3">
    <source>
        <dbReference type="Proteomes" id="UP000548476"/>
    </source>
</evidence>
<dbReference type="RefSeq" id="WP_184790406.1">
    <property type="nucleotide sequence ID" value="NZ_BONT01000054.1"/>
</dbReference>
<feature type="chain" id="PRO_5032474448" description="WD40 repeat domain-containing protein" evidence="1">
    <location>
        <begin position="22"/>
        <end position="359"/>
    </location>
</feature>
<keyword evidence="1" id="KW-0732">Signal</keyword>
<proteinExistence type="predicted"/>
<sequence length="359" mass="37300">MRRLPLAGALLALLTACTPGAGDPPGGDAGPGGSYAYLKVAFGESWLDTKSTLVVMDGTKRIGSTELLLGTTPLFTVDGRFAFTAATIGDSVTAISTETGAVSTVTCEDCGDTDMSCLCQMVVPVGGSTIAWLNKEGRLVTADLAANPPVPVETGTVVPLEDGFLDAKLYPALLAGRDGVALAAYPTNDRPVDEPTPAYLVTSGEEPRRLDVDRPDALEIAAFSPDGTGIAVGGEREYVCATLTLVDLGTGESVTSPLRAAPDATCETHDAFVDELWWDHDGTLNVYYEESTEGQGGDDVHARFDGTRWAPAGVDLNRQTHPLASGASVVLDDWSLSLTGDGTSVAVDTEVRHVVAAPA</sequence>
<comment type="caution">
    <text evidence="2">The sequence shown here is derived from an EMBL/GenBank/DDBJ whole genome shotgun (WGS) entry which is preliminary data.</text>
</comment>
<dbReference type="AlphaFoldDB" id="A0A841FJT5"/>
<protein>
    <recommendedName>
        <fullName evidence="4">WD40 repeat domain-containing protein</fullName>
    </recommendedName>
</protein>
<evidence type="ECO:0000256" key="1">
    <source>
        <dbReference type="SAM" id="SignalP"/>
    </source>
</evidence>
<dbReference type="Proteomes" id="UP000548476">
    <property type="component" value="Unassembled WGS sequence"/>
</dbReference>
<name>A0A841FJT5_9ACTN</name>
<evidence type="ECO:0000313" key="2">
    <source>
        <dbReference type="EMBL" id="MBB6037581.1"/>
    </source>
</evidence>
<dbReference type="EMBL" id="JACHGT010000013">
    <property type="protein sequence ID" value="MBB6037581.1"/>
    <property type="molecule type" value="Genomic_DNA"/>
</dbReference>
<keyword evidence="3" id="KW-1185">Reference proteome</keyword>
<accession>A0A841FJT5</accession>